<dbReference type="Gene3D" id="3.20.20.450">
    <property type="entry name" value="EAL domain"/>
    <property type="match status" value="1"/>
</dbReference>
<dbReference type="Pfam" id="PF00563">
    <property type="entry name" value="EAL"/>
    <property type="match status" value="1"/>
</dbReference>
<reference evidence="2 3" key="1">
    <citation type="submission" date="2018-10" db="EMBL/GenBank/DDBJ databases">
        <title>Marmoricola sp. 4Q3S-7 whole genome shotgun sequence.</title>
        <authorList>
            <person name="Li F."/>
        </authorList>
    </citation>
    <scope>NUCLEOTIDE SEQUENCE [LARGE SCALE GENOMIC DNA]</scope>
    <source>
        <strain evidence="2 3">4Q3S-7</strain>
    </source>
</reference>
<dbReference type="PANTHER" id="PTHR33121">
    <property type="entry name" value="CYCLIC DI-GMP PHOSPHODIESTERASE PDEF"/>
    <property type="match status" value="1"/>
</dbReference>
<dbReference type="InterPro" id="IPR001633">
    <property type="entry name" value="EAL_dom"/>
</dbReference>
<dbReference type="CDD" id="cd01948">
    <property type="entry name" value="EAL"/>
    <property type="match status" value="1"/>
</dbReference>
<protein>
    <submittedName>
        <fullName evidence="2">EAL domain-containing protein</fullName>
    </submittedName>
</protein>
<accession>A0A3L8P298</accession>
<dbReference type="SUPFAM" id="SSF141868">
    <property type="entry name" value="EAL domain-like"/>
    <property type="match status" value="1"/>
</dbReference>
<dbReference type="PROSITE" id="PS50883">
    <property type="entry name" value="EAL"/>
    <property type="match status" value="1"/>
</dbReference>
<evidence type="ECO:0000259" key="1">
    <source>
        <dbReference type="PROSITE" id="PS50883"/>
    </source>
</evidence>
<evidence type="ECO:0000313" key="3">
    <source>
        <dbReference type="Proteomes" id="UP000281708"/>
    </source>
</evidence>
<organism evidence="2 3">
    <name type="scientific">Nocardioides mangrovicus</name>
    <dbReference type="NCBI Taxonomy" id="2478913"/>
    <lineage>
        <taxon>Bacteria</taxon>
        <taxon>Bacillati</taxon>
        <taxon>Actinomycetota</taxon>
        <taxon>Actinomycetes</taxon>
        <taxon>Propionibacteriales</taxon>
        <taxon>Nocardioidaceae</taxon>
        <taxon>Nocardioides</taxon>
    </lineage>
</organism>
<dbReference type="InterPro" id="IPR035919">
    <property type="entry name" value="EAL_sf"/>
</dbReference>
<dbReference type="Proteomes" id="UP000281708">
    <property type="component" value="Unassembled WGS sequence"/>
</dbReference>
<name>A0A3L8P298_9ACTN</name>
<proteinExistence type="predicted"/>
<dbReference type="InterPro" id="IPR050706">
    <property type="entry name" value="Cyclic-di-GMP_PDE-like"/>
</dbReference>
<keyword evidence="3" id="KW-1185">Reference proteome</keyword>
<dbReference type="SMART" id="SM00052">
    <property type="entry name" value="EAL"/>
    <property type="match status" value="1"/>
</dbReference>
<dbReference type="PANTHER" id="PTHR33121:SF76">
    <property type="entry name" value="SIGNALING PROTEIN"/>
    <property type="match status" value="1"/>
</dbReference>
<comment type="caution">
    <text evidence="2">The sequence shown here is derived from an EMBL/GenBank/DDBJ whole genome shotgun (WGS) entry which is preliminary data.</text>
</comment>
<feature type="domain" description="EAL" evidence="1">
    <location>
        <begin position="21"/>
        <end position="264"/>
    </location>
</feature>
<sequence length="381" mass="40703">MCMGTHRDVTATPLVGAGIRAGDVDGVLEDALLPGGVVAYVQCIVDLARGTIVGYEALARFRRAAQESPAGVFAAARNRGRLTRLEAATLRAGIARLDTLPADTFLTVNVSPEVLATREVREVLEERGSLRRVVFDLTEHSGVDLGTQLLDTLGELRASGARVAVDHGGTTYTRLHDLQALRPDILMLDRAMVSGVDRDPTRRMQIELVANLACQLDAQLLAEGVETLAELDTISRLGVHLAQGFLLARPAPEWPIVREQTTALLQTIAAQHGGATLVDLLQQAPTTTSLGHGERAPRGEVLVVLDAEHRPASIIDELGRVLGVEQSTGTVKVRSQVTAAARYATSRPGPTRFLPLVCTDDGGRYVGVVRVDAVLAHLASR</sequence>
<dbReference type="EMBL" id="RDBE01000007">
    <property type="protein sequence ID" value="RLV49171.1"/>
    <property type="molecule type" value="Genomic_DNA"/>
</dbReference>
<dbReference type="GO" id="GO:0071111">
    <property type="term" value="F:cyclic-guanylate-specific phosphodiesterase activity"/>
    <property type="evidence" value="ECO:0007669"/>
    <property type="project" value="InterPro"/>
</dbReference>
<evidence type="ECO:0000313" key="2">
    <source>
        <dbReference type="EMBL" id="RLV49171.1"/>
    </source>
</evidence>
<gene>
    <name evidence="2" type="ORF">D9V37_11475</name>
</gene>
<dbReference type="AlphaFoldDB" id="A0A3L8P298"/>